<dbReference type="RefSeq" id="WP_340355050.1">
    <property type="nucleotide sequence ID" value="NZ_JBBKZU010000001.1"/>
</dbReference>
<reference evidence="1 2" key="1">
    <citation type="submission" date="2024-03" db="EMBL/GenBank/DDBJ databases">
        <title>Novel species of the genus Variovorax.</title>
        <authorList>
            <person name="Liu Q."/>
            <person name="Xin Y.-H."/>
        </authorList>
    </citation>
    <scope>NUCLEOTIDE SEQUENCE [LARGE SCALE GENOMIC DNA]</scope>
    <source>
        <strain evidence="1 2">KACC 18899</strain>
    </source>
</reference>
<protein>
    <recommendedName>
        <fullName evidence="3">DUF697 domain-containing protein</fullName>
    </recommendedName>
</protein>
<evidence type="ECO:0000313" key="2">
    <source>
        <dbReference type="Proteomes" id="UP001365846"/>
    </source>
</evidence>
<evidence type="ECO:0008006" key="3">
    <source>
        <dbReference type="Google" id="ProtNLM"/>
    </source>
</evidence>
<organism evidence="1 2">
    <name type="scientific">Variovorax ureilyticus</name>
    <dbReference type="NCBI Taxonomy" id="1836198"/>
    <lineage>
        <taxon>Bacteria</taxon>
        <taxon>Pseudomonadati</taxon>
        <taxon>Pseudomonadota</taxon>
        <taxon>Betaproteobacteria</taxon>
        <taxon>Burkholderiales</taxon>
        <taxon>Comamonadaceae</taxon>
        <taxon>Variovorax</taxon>
    </lineage>
</organism>
<accession>A0ABU8V8R5</accession>
<sequence>MPSAVELAQGDPELIAAIRRSRRLLSRKAMMAAAVGAVPVPGLDWAADATLLSRVIPQISAEFGLSVTQLDRLAPYDRERVQKAAGAVGALLVGRLVTRELLVTLARHAGVKLTAQQAAKYVPIVGQAVSATLSYAALRALGELHIKDCVKVAQSVRHLLPSPISSPKTPGEPNRTSRISGAWHRLRLRQGD</sequence>
<dbReference type="Proteomes" id="UP001365846">
    <property type="component" value="Unassembled WGS sequence"/>
</dbReference>
<gene>
    <name evidence="1" type="ORF">WKW77_01460</name>
</gene>
<proteinExistence type="predicted"/>
<name>A0ABU8V8R5_9BURK</name>
<evidence type="ECO:0000313" key="1">
    <source>
        <dbReference type="EMBL" id="MEJ8809716.1"/>
    </source>
</evidence>
<keyword evidence="2" id="KW-1185">Reference proteome</keyword>
<comment type="caution">
    <text evidence="1">The sequence shown here is derived from an EMBL/GenBank/DDBJ whole genome shotgun (WGS) entry which is preliminary data.</text>
</comment>
<dbReference type="EMBL" id="JBBKZU010000001">
    <property type="protein sequence ID" value="MEJ8809716.1"/>
    <property type="molecule type" value="Genomic_DNA"/>
</dbReference>